<dbReference type="AlphaFoldDB" id="A0A2T2YHP4"/>
<organism evidence="4 5">
    <name type="scientific">Adhaeribacter arboris</name>
    <dbReference type="NCBI Taxonomy" id="2072846"/>
    <lineage>
        <taxon>Bacteria</taxon>
        <taxon>Pseudomonadati</taxon>
        <taxon>Bacteroidota</taxon>
        <taxon>Cytophagia</taxon>
        <taxon>Cytophagales</taxon>
        <taxon>Hymenobacteraceae</taxon>
        <taxon>Adhaeribacter</taxon>
    </lineage>
</organism>
<gene>
    <name evidence="4" type="ORF">AHMF7605_16620</name>
</gene>
<feature type="domain" description="NIPSNAP" evidence="3">
    <location>
        <begin position="164"/>
        <end position="271"/>
    </location>
</feature>
<keyword evidence="5" id="KW-1185">Reference proteome</keyword>
<comment type="similarity">
    <text evidence="1">Belongs to the NipSnap family.</text>
</comment>
<feature type="chain" id="PRO_5015597819" evidence="2">
    <location>
        <begin position="21"/>
        <end position="273"/>
    </location>
</feature>
<proteinExistence type="inferred from homology"/>
<evidence type="ECO:0000313" key="4">
    <source>
        <dbReference type="EMBL" id="PSR55012.1"/>
    </source>
</evidence>
<dbReference type="Proteomes" id="UP000240357">
    <property type="component" value="Unassembled WGS sequence"/>
</dbReference>
<dbReference type="Gene3D" id="3.30.70.100">
    <property type="match status" value="2"/>
</dbReference>
<comment type="caution">
    <text evidence="4">The sequence shown here is derived from an EMBL/GenBank/DDBJ whole genome shotgun (WGS) entry which is preliminary data.</text>
</comment>
<dbReference type="InterPro" id="IPR051557">
    <property type="entry name" value="NipSnap_domain"/>
</dbReference>
<keyword evidence="2" id="KW-0732">Signal</keyword>
<dbReference type="InterPro" id="IPR011008">
    <property type="entry name" value="Dimeric_a/b-barrel"/>
</dbReference>
<dbReference type="PANTHER" id="PTHR21017">
    <property type="entry name" value="NIPSNAP-RELATED"/>
    <property type="match status" value="1"/>
</dbReference>
<name>A0A2T2YHP4_9BACT</name>
<dbReference type="InterPro" id="IPR012577">
    <property type="entry name" value="NIPSNAP"/>
</dbReference>
<reference evidence="4 5" key="1">
    <citation type="submission" date="2018-03" db="EMBL/GenBank/DDBJ databases">
        <title>Adhaeribacter sp. HMF7605 Genome sequencing and assembly.</title>
        <authorList>
            <person name="Kang H."/>
            <person name="Kang J."/>
            <person name="Cha I."/>
            <person name="Kim H."/>
            <person name="Joh K."/>
        </authorList>
    </citation>
    <scope>NUCLEOTIDE SEQUENCE [LARGE SCALE GENOMIC DNA]</scope>
    <source>
        <strain evidence="4 5">HMF7605</strain>
    </source>
</reference>
<dbReference type="Pfam" id="PF07978">
    <property type="entry name" value="NIPSNAP"/>
    <property type="match status" value="2"/>
</dbReference>
<evidence type="ECO:0000259" key="3">
    <source>
        <dbReference type="Pfam" id="PF07978"/>
    </source>
</evidence>
<evidence type="ECO:0000256" key="2">
    <source>
        <dbReference type="SAM" id="SignalP"/>
    </source>
</evidence>
<dbReference type="PANTHER" id="PTHR21017:SF17">
    <property type="entry name" value="PROTEIN NIPSNAP"/>
    <property type="match status" value="1"/>
</dbReference>
<protein>
    <submittedName>
        <fullName evidence="4">NIPSNAP family protein</fullName>
    </submittedName>
</protein>
<feature type="signal peptide" evidence="2">
    <location>
        <begin position="1"/>
        <end position="20"/>
    </location>
</feature>
<evidence type="ECO:0000256" key="1">
    <source>
        <dbReference type="ARBA" id="ARBA00005291"/>
    </source>
</evidence>
<dbReference type="PROSITE" id="PS51257">
    <property type="entry name" value="PROKAR_LIPOPROTEIN"/>
    <property type="match status" value="1"/>
</dbReference>
<dbReference type="SUPFAM" id="SSF54909">
    <property type="entry name" value="Dimeric alpha+beta barrel"/>
    <property type="match status" value="2"/>
</dbReference>
<accession>A0A2T2YHP4</accession>
<dbReference type="OrthoDB" id="9809695at2"/>
<sequence length="273" mass="30591">MRKLHYFLLLAISFSIFLSACKSGTGAQTSTANATAASAAPASKDTRIFEMRVYYAHPGKLADLENRFRTNTTRIFEKHGMTNIGYWLPLENPDNKLIYILAYPNREARDASWQAFGSDPEWKEVASKSEENGKLVAKVDQLFMETTDYSPAITLKKATPERTFELRTYTTTPNNLVNLDARFRDHTMGLFSKYGMENIVYFHPVAGQPGADNTLVYILAHKSKEAGLASFDAFRLDPEWVKVKAASEVKGGGSLTTKVESVYMKPTDYSPIK</sequence>
<evidence type="ECO:0000313" key="5">
    <source>
        <dbReference type="Proteomes" id="UP000240357"/>
    </source>
</evidence>
<feature type="domain" description="NIPSNAP" evidence="3">
    <location>
        <begin position="49"/>
        <end position="151"/>
    </location>
</feature>
<dbReference type="RefSeq" id="WP_106931188.1">
    <property type="nucleotide sequence ID" value="NZ_PYFT01000001.1"/>
</dbReference>
<dbReference type="EMBL" id="PYFT01000001">
    <property type="protein sequence ID" value="PSR55012.1"/>
    <property type="molecule type" value="Genomic_DNA"/>
</dbReference>